<reference evidence="9" key="2">
    <citation type="journal article" date="2024" name="Plant">
        <title>Genomic evolution and insights into agronomic trait innovations of Sesamum species.</title>
        <authorList>
            <person name="Miao H."/>
            <person name="Wang L."/>
            <person name="Qu L."/>
            <person name="Liu H."/>
            <person name="Sun Y."/>
            <person name="Le M."/>
            <person name="Wang Q."/>
            <person name="Wei S."/>
            <person name="Zheng Y."/>
            <person name="Lin W."/>
            <person name="Duan Y."/>
            <person name="Cao H."/>
            <person name="Xiong S."/>
            <person name="Wang X."/>
            <person name="Wei L."/>
            <person name="Li C."/>
            <person name="Ma Q."/>
            <person name="Ju M."/>
            <person name="Zhao R."/>
            <person name="Li G."/>
            <person name="Mu C."/>
            <person name="Tian Q."/>
            <person name="Mei H."/>
            <person name="Zhang T."/>
            <person name="Gao T."/>
            <person name="Zhang H."/>
        </authorList>
    </citation>
    <scope>NUCLEOTIDE SEQUENCE</scope>
    <source>
        <strain evidence="9">3651</strain>
    </source>
</reference>
<comment type="function">
    <text evidence="1">May be involved in the degradation process of specific misfolded endoplasmic reticulum (ER) luminal proteins.</text>
</comment>
<dbReference type="Pfam" id="PF09736">
    <property type="entry name" value="Bud13"/>
    <property type="match status" value="1"/>
</dbReference>
<feature type="region of interest" description="Disordered" evidence="7">
    <location>
        <begin position="1"/>
        <end position="85"/>
    </location>
</feature>
<reference evidence="9" key="1">
    <citation type="submission" date="2020-06" db="EMBL/GenBank/DDBJ databases">
        <authorList>
            <person name="Li T."/>
            <person name="Hu X."/>
            <person name="Zhang T."/>
            <person name="Song X."/>
            <person name="Zhang H."/>
            <person name="Dai N."/>
            <person name="Sheng W."/>
            <person name="Hou X."/>
            <person name="Wei L."/>
        </authorList>
    </citation>
    <scope>NUCLEOTIDE SEQUENCE</scope>
    <source>
        <strain evidence="9">3651</strain>
        <tissue evidence="9">Leaf</tissue>
    </source>
</reference>
<evidence type="ECO:0000256" key="5">
    <source>
        <dbReference type="ARBA" id="ARBA00022989"/>
    </source>
</evidence>
<feature type="transmembrane region" description="Helical" evidence="8">
    <location>
        <begin position="773"/>
        <end position="796"/>
    </location>
</feature>
<dbReference type="Proteomes" id="UP001293254">
    <property type="component" value="Unassembled WGS sequence"/>
</dbReference>
<feature type="compositionally biased region" description="Basic and acidic residues" evidence="7">
    <location>
        <begin position="347"/>
        <end position="358"/>
    </location>
</feature>
<dbReference type="GO" id="GO:0005684">
    <property type="term" value="C:U2-type spliceosomal complex"/>
    <property type="evidence" value="ECO:0007669"/>
    <property type="project" value="TreeGrafter"/>
</dbReference>
<comment type="caution">
    <text evidence="9">The sequence shown here is derived from an EMBL/GenBank/DDBJ whole genome shotgun (WGS) entry which is preliminary data.</text>
</comment>
<evidence type="ECO:0000256" key="8">
    <source>
        <dbReference type="SAM" id="Phobius"/>
    </source>
</evidence>
<dbReference type="InterPro" id="IPR035952">
    <property type="entry name" value="Rhomboid-like_sf"/>
</dbReference>
<comment type="subcellular location">
    <subcellularLocation>
        <location evidence="2">Membrane</location>
        <topology evidence="2">Multi-pass membrane protein</topology>
    </subcellularLocation>
</comment>
<dbReference type="AlphaFoldDB" id="A0AAE1XQ71"/>
<feature type="compositionally biased region" description="Basic and acidic residues" evidence="7">
    <location>
        <begin position="25"/>
        <end position="38"/>
    </location>
</feature>
<evidence type="ECO:0000256" key="6">
    <source>
        <dbReference type="ARBA" id="ARBA00023136"/>
    </source>
</evidence>
<dbReference type="GO" id="GO:0016020">
    <property type="term" value="C:membrane"/>
    <property type="evidence" value="ECO:0007669"/>
    <property type="project" value="UniProtKB-SubCell"/>
</dbReference>
<feature type="transmembrane region" description="Helical" evidence="8">
    <location>
        <begin position="688"/>
        <end position="710"/>
    </location>
</feature>
<keyword evidence="5 8" id="KW-1133">Transmembrane helix</keyword>
<dbReference type="EMBL" id="JACGWO010000011">
    <property type="protein sequence ID" value="KAK4415604.1"/>
    <property type="molecule type" value="Genomic_DNA"/>
</dbReference>
<sequence>MVIGEGETMVREKSKRAQQRTKRRREGESHNAKIREQIDFSLLPTPNFPIPTLSPKTRNQEEKPPGIAPPSPAPAVAPPSSAPRVSTSFVGYQQLFQVNSLLGFTMVGTSSAQTSLKDYLKKKYTSNDDEEKKKKKKKRKSKPDAGGILVVDEDPIWQKPVKLDEEEQDSADEEKPQVDEDIEVKRMRRLEQLRSRRPFGAISEDGSGWVSVSNAPNDVKPEDQNSDISPPRKRMLRNDTPSPRPEQQSGVPADADLSPPRHSPKHYRSPPPNETRTSPFRGGRTARFDTPSPEPYVEASASDRVTDLSPPRRQRRDMDEPPESDRTSSHPKAMDSDISPPRRGRHDSRYQSDTRASSKADLSPPRKVKNDRPGSSVSARKSIHDLDDYDAVDPTPSVSDLSPPRKRRKESPVLVHRPKTGLVSSADIKDDIDKKKKEDWLRFKEMDPSMSGRAAEPIYRNKTTGERMSKEEFLKSQKKELKKEEKPKEIKLEWGKGLAQKREAEARLQEIEKEKEKPFARGRDDPDLDAMLKERLRWGDPMAHLVKKKHLEPLLPDLGDNERMKESGFIIPQEIPSHSWIRRGLDAAPNRYGIKPGRHWDGVDRSTGYEKELFKRMNEKRATEREAYLWSVSDIYYKSLPPITKAYGTACFLVTVACQIGLLSPGLIAHVPYLSIFHFQVWRLITNFFFLGKFSINFGIRLLMIARYGVQLENGPFQRRTADFLWMMLFGAFSLLVLSSIPYFWSPFLGISLVFMLLYIWSREFPNATINIYGLVALKAFYLPWAMLCLDVIFGSPIAPDLLGIVAGHLYYFLTVLHPLAGGRNILRTPALIHKLVARWRIGAPVNNVPQPDRTSGVAFRGRSYRLGG</sequence>
<evidence type="ECO:0000256" key="4">
    <source>
        <dbReference type="ARBA" id="ARBA00022692"/>
    </source>
</evidence>
<proteinExistence type="inferred from homology"/>
<dbReference type="InterPro" id="IPR018609">
    <property type="entry name" value="Bud13"/>
</dbReference>
<keyword evidence="10" id="KW-1185">Reference proteome</keyword>
<evidence type="ECO:0000313" key="10">
    <source>
        <dbReference type="Proteomes" id="UP001293254"/>
    </source>
</evidence>
<dbReference type="Pfam" id="PF04511">
    <property type="entry name" value="DER1"/>
    <property type="match status" value="1"/>
</dbReference>
<evidence type="ECO:0000256" key="1">
    <source>
        <dbReference type="ARBA" id="ARBA00003292"/>
    </source>
</evidence>
<feature type="compositionally biased region" description="Pro residues" evidence="7">
    <location>
        <begin position="66"/>
        <end position="81"/>
    </location>
</feature>
<organism evidence="9 10">
    <name type="scientific">Sesamum alatum</name>
    <dbReference type="NCBI Taxonomy" id="300844"/>
    <lineage>
        <taxon>Eukaryota</taxon>
        <taxon>Viridiplantae</taxon>
        <taxon>Streptophyta</taxon>
        <taxon>Embryophyta</taxon>
        <taxon>Tracheophyta</taxon>
        <taxon>Spermatophyta</taxon>
        <taxon>Magnoliopsida</taxon>
        <taxon>eudicotyledons</taxon>
        <taxon>Gunneridae</taxon>
        <taxon>Pentapetalae</taxon>
        <taxon>asterids</taxon>
        <taxon>lamiids</taxon>
        <taxon>Lamiales</taxon>
        <taxon>Pedaliaceae</taxon>
        <taxon>Sesamum</taxon>
    </lineage>
</organism>
<feature type="compositionally biased region" description="Basic and acidic residues" evidence="7">
    <location>
        <begin position="173"/>
        <end position="194"/>
    </location>
</feature>
<dbReference type="GO" id="GO:0070274">
    <property type="term" value="C:RES complex"/>
    <property type="evidence" value="ECO:0007669"/>
    <property type="project" value="TreeGrafter"/>
</dbReference>
<feature type="compositionally biased region" description="Basic and acidic residues" evidence="7">
    <location>
        <begin position="463"/>
        <end position="486"/>
    </location>
</feature>
<feature type="transmembrane region" description="Helical" evidence="8">
    <location>
        <begin position="722"/>
        <end position="738"/>
    </location>
</feature>
<name>A0AAE1XQ71_9LAMI</name>
<dbReference type="InterPro" id="IPR051112">
    <property type="entry name" value="CWC26_splicing_factor"/>
</dbReference>
<feature type="compositionally biased region" description="Basic and acidic residues" evidence="7">
    <location>
        <begin position="316"/>
        <end position="335"/>
    </location>
</feature>
<dbReference type="PANTHER" id="PTHR31809">
    <property type="entry name" value="BUD13 HOMOLOG"/>
    <property type="match status" value="1"/>
</dbReference>
<dbReference type="PANTHER" id="PTHR31809:SF0">
    <property type="entry name" value="BUD13 HOMOLOG"/>
    <property type="match status" value="1"/>
</dbReference>
<dbReference type="InterPro" id="IPR007599">
    <property type="entry name" value="DER1"/>
</dbReference>
<dbReference type="GO" id="GO:0000398">
    <property type="term" value="P:mRNA splicing, via spliceosome"/>
    <property type="evidence" value="ECO:0007669"/>
    <property type="project" value="TreeGrafter"/>
</dbReference>
<evidence type="ECO:0000256" key="3">
    <source>
        <dbReference type="ARBA" id="ARBA00011069"/>
    </source>
</evidence>
<feature type="transmembrane region" description="Helical" evidence="8">
    <location>
        <begin position="646"/>
        <end position="668"/>
    </location>
</feature>
<keyword evidence="4 8" id="KW-0812">Transmembrane</keyword>
<protein>
    <submittedName>
        <fullName evidence="9">Derlin-1</fullName>
    </submittedName>
</protein>
<accession>A0AAE1XQ71</accession>
<feature type="compositionally biased region" description="Polar residues" evidence="7">
    <location>
        <begin position="239"/>
        <end position="250"/>
    </location>
</feature>
<keyword evidence="6 8" id="KW-0472">Membrane</keyword>
<feature type="region of interest" description="Disordered" evidence="7">
    <location>
        <begin position="448"/>
        <end position="486"/>
    </location>
</feature>
<gene>
    <name evidence="9" type="ORF">Salat_2667800</name>
</gene>
<comment type="similarity">
    <text evidence="3">Belongs to the CWC26 family.</text>
</comment>
<feature type="compositionally biased region" description="Basic residues" evidence="7">
    <location>
        <begin position="13"/>
        <end position="24"/>
    </location>
</feature>
<dbReference type="GO" id="GO:0003723">
    <property type="term" value="F:RNA binding"/>
    <property type="evidence" value="ECO:0007669"/>
    <property type="project" value="TreeGrafter"/>
</dbReference>
<evidence type="ECO:0000256" key="2">
    <source>
        <dbReference type="ARBA" id="ARBA00004141"/>
    </source>
</evidence>
<evidence type="ECO:0000313" key="9">
    <source>
        <dbReference type="EMBL" id="KAK4415604.1"/>
    </source>
</evidence>
<dbReference type="SUPFAM" id="SSF144091">
    <property type="entry name" value="Rhomboid-like"/>
    <property type="match status" value="1"/>
</dbReference>
<feature type="transmembrane region" description="Helical" evidence="8">
    <location>
        <begin position="802"/>
        <end position="821"/>
    </location>
</feature>
<evidence type="ECO:0000256" key="7">
    <source>
        <dbReference type="SAM" id="MobiDB-lite"/>
    </source>
</evidence>
<feature type="region of interest" description="Disordered" evidence="7">
    <location>
        <begin position="118"/>
        <end position="428"/>
    </location>
</feature>